<dbReference type="AlphaFoldDB" id="A0A1X0RHY2"/>
<protein>
    <submittedName>
        <fullName evidence="2">Uncharacterized protein</fullName>
    </submittedName>
</protein>
<organism evidence="2">
    <name type="scientific">Rhizopus microsporus var. microsporus</name>
    <dbReference type="NCBI Taxonomy" id="86635"/>
    <lineage>
        <taxon>Eukaryota</taxon>
        <taxon>Fungi</taxon>
        <taxon>Fungi incertae sedis</taxon>
        <taxon>Mucoromycota</taxon>
        <taxon>Mucoromycotina</taxon>
        <taxon>Mucoromycetes</taxon>
        <taxon>Mucorales</taxon>
        <taxon>Mucorineae</taxon>
        <taxon>Rhizopodaceae</taxon>
        <taxon>Rhizopus</taxon>
    </lineage>
</organism>
<keyword evidence="1" id="KW-0472">Membrane</keyword>
<gene>
    <name evidence="2" type="ORF">BCV72DRAFT_237994</name>
</gene>
<evidence type="ECO:0000256" key="1">
    <source>
        <dbReference type="SAM" id="Phobius"/>
    </source>
</evidence>
<accession>A0A1X0RHY2</accession>
<proteinExistence type="predicted"/>
<reference evidence="2" key="1">
    <citation type="journal article" date="2016" name="Proc. Natl. Acad. Sci. U.S.A.">
        <title>Lipid metabolic changes in an early divergent fungus govern the establishment of a mutualistic symbiosis with endobacteria.</title>
        <authorList>
            <person name="Lastovetsky O.A."/>
            <person name="Gaspar M.L."/>
            <person name="Mondo S.J."/>
            <person name="LaButti K.M."/>
            <person name="Sandor L."/>
            <person name="Grigoriev I.V."/>
            <person name="Henry S.A."/>
            <person name="Pawlowska T.E."/>
        </authorList>
    </citation>
    <scope>NUCLEOTIDE SEQUENCE [LARGE SCALE GENOMIC DNA]</scope>
    <source>
        <strain evidence="2">ATCC 52814</strain>
    </source>
</reference>
<feature type="transmembrane region" description="Helical" evidence="1">
    <location>
        <begin position="112"/>
        <end position="132"/>
    </location>
</feature>
<name>A0A1X0RHY2_RHIZD</name>
<dbReference type="VEuPathDB" id="FungiDB:BCV72DRAFT_237994"/>
<sequence>MTSANGFNSPVSELQVTDIAHYKKGIESHVVKYSVEWTIKKAMINTTDLESYAVGEVCMSIITLEASDMLWPCKEACKIKEVVDSHDHVLELKSRTQAGVQVYYDLIPSPKVYYPFLFLQCVGVLAAVYTKIFNFSKSYKHRENREYMYFNFLS</sequence>
<keyword evidence="1" id="KW-1133">Transmembrane helix</keyword>
<keyword evidence="1" id="KW-0812">Transmembrane</keyword>
<dbReference type="Proteomes" id="UP000242414">
    <property type="component" value="Unassembled WGS sequence"/>
</dbReference>
<dbReference type="EMBL" id="KV921856">
    <property type="protein sequence ID" value="ORE11604.1"/>
    <property type="molecule type" value="Genomic_DNA"/>
</dbReference>
<evidence type="ECO:0000313" key="2">
    <source>
        <dbReference type="EMBL" id="ORE11604.1"/>
    </source>
</evidence>